<protein>
    <submittedName>
        <fullName evidence="2">Histidine phosphatase family protein</fullName>
    </submittedName>
</protein>
<accession>A0A9D1L3Z2</accession>
<keyword evidence="1" id="KW-0378">Hydrolase</keyword>
<gene>
    <name evidence="2" type="ORF">IAD49_06710</name>
</gene>
<dbReference type="PANTHER" id="PTHR46517:SF1">
    <property type="entry name" value="FRUCTOSE-2,6-BISPHOSPHATASE TIGAR"/>
    <property type="match status" value="1"/>
</dbReference>
<dbReference type="Pfam" id="PF00300">
    <property type="entry name" value="His_Phos_1"/>
    <property type="match status" value="1"/>
</dbReference>
<reference evidence="2" key="2">
    <citation type="journal article" date="2021" name="PeerJ">
        <title>Extensive microbial diversity within the chicken gut microbiome revealed by metagenomics and culture.</title>
        <authorList>
            <person name="Gilroy R."/>
            <person name="Ravi A."/>
            <person name="Getino M."/>
            <person name="Pursley I."/>
            <person name="Horton D.L."/>
            <person name="Alikhan N.F."/>
            <person name="Baker D."/>
            <person name="Gharbi K."/>
            <person name="Hall N."/>
            <person name="Watson M."/>
            <person name="Adriaenssens E.M."/>
            <person name="Foster-Nyarko E."/>
            <person name="Jarju S."/>
            <person name="Secka A."/>
            <person name="Antonio M."/>
            <person name="Oren A."/>
            <person name="Chaudhuri R.R."/>
            <person name="La Ragione R."/>
            <person name="Hildebrand F."/>
            <person name="Pallen M.J."/>
        </authorList>
    </citation>
    <scope>NUCLEOTIDE SEQUENCE</scope>
    <source>
        <strain evidence="2">CHK197-8231</strain>
    </source>
</reference>
<dbReference type="Gene3D" id="3.40.50.1240">
    <property type="entry name" value="Phosphoglycerate mutase-like"/>
    <property type="match status" value="1"/>
</dbReference>
<evidence type="ECO:0000313" key="3">
    <source>
        <dbReference type="Proteomes" id="UP000824087"/>
    </source>
</evidence>
<dbReference type="GO" id="GO:0043456">
    <property type="term" value="P:regulation of pentose-phosphate shunt"/>
    <property type="evidence" value="ECO:0007669"/>
    <property type="project" value="TreeGrafter"/>
</dbReference>
<proteinExistence type="predicted"/>
<sequence>MKTKIYLVRHARTVANDKGILSGVTDVEVSIEGKKQIDAFTPVFRNVKLDRIYTSPLSRTRETIARIAQEHHLEPIVIRELIEKNNGIAETMTIDQVDQIMPGAKMMFLPNGMLPDIEGAETLEQAQKRIVDTVLYCAKENLGNDILICTHGFVLKLFIWKLLNRDSRKIYPNISIQNTSITTVEYDSIENKMTLLEIANCDHLKK</sequence>
<dbReference type="CDD" id="cd07067">
    <property type="entry name" value="HP_PGM_like"/>
    <property type="match status" value="1"/>
</dbReference>
<dbReference type="EMBL" id="DVML01000040">
    <property type="protein sequence ID" value="HIU23255.1"/>
    <property type="molecule type" value="Genomic_DNA"/>
</dbReference>
<evidence type="ECO:0000256" key="1">
    <source>
        <dbReference type="ARBA" id="ARBA00022801"/>
    </source>
</evidence>
<dbReference type="SUPFAM" id="SSF53254">
    <property type="entry name" value="Phosphoglycerate mutase-like"/>
    <property type="match status" value="1"/>
</dbReference>
<dbReference type="GO" id="GO:0004331">
    <property type="term" value="F:fructose-2,6-bisphosphate 2-phosphatase activity"/>
    <property type="evidence" value="ECO:0007669"/>
    <property type="project" value="TreeGrafter"/>
</dbReference>
<evidence type="ECO:0000313" key="2">
    <source>
        <dbReference type="EMBL" id="HIU23255.1"/>
    </source>
</evidence>
<dbReference type="Proteomes" id="UP000824087">
    <property type="component" value="Unassembled WGS sequence"/>
</dbReference>
<dbReference type="InterPro" id="IPR051695">
    <property type="entry name" value="Phosphoglycerate_Mutase"/>
</dbReference>
<name>A0A9D1L3Z2_9BACT</name>
<dbReference type="AlphaFoldDB" id="A0A9D1L3Z2"/>
<dbReference type="PANTHER" id="PTHR46517">
    <property type="entry name" value="FRUCTOSE-2,6-BISPHOSPHATASE TIGAR"/>
    <property type="match status" value="1"/>
</dbReference>
<reference evidence="2" key="1">
    <citation type="submission" date="2020-10" db="EMBL/GenBank/DDBJ databases">
        <authorList>
            <person name="Gilroy R."/>
        </authorList>
    </citation>
    <scope>NUCLEOTIDE SEQUENCE</scope>
    <source>
        <strain evidence="2">CHK197-8231</strain>
    </source>
</reference>
<dbReference type="InterPro" id="IPR013078">
    <property type="entry name" value="His_Pase_superF_clade-1"/>
</dbReference>
<dbReference type="InterPro" id="IPR029033">
    <property type="entry name" value="His_PPase_superfam"/>
</dbReference>
<comment type="caution">
    <text evidence="2">The sequence shown here is derived from an EMBL/GenBank/DDBJ whole genome shotgun (WGS) entry which is preliminary data.</text>
</comment>
<dbReference type="GO" id="GO:0045820">
    <property type="term" value="P:negative regulation of glycolytic process"/>
    <property type="evidence" value="ECO:0007669"/>
    <property type="project" value="TreeGrafter"/>
</dbReference>
<dbReference type="SMART" id="SM00855">
    <property type="entry name" value="PGAM"/>
    <property type="match status" value="1"/>
</dbReference>
<organism evidence="2 3">
    <name type="scientific">Candidatus Fimihabitans intestinipullorum</name>
    <dbReference type="NCBI Taxonomy" id="2840820"/>
    <lineage>
        <taxon>Bacteria</taxon>
        <taxon>Bacillati</taxon>
        <taxon>Mycoplasmatota</taxon>
        <taxon>Mycoplasmatota incertae sedis</taxon>
        <taxon>Candidatus Fimihabitans</taxon>
    </lineage>
</organism>
<dbReference type="GO" id="GO:0005829">
    <property type="term" value="C:cytosol"/>
    <property type="evidence" value="ECO:0007669"/>
    <property type="project" value="TreeGrafter"/>
</dbReference>